<dbReference type="EMBL" id="FNVB01000007">
    <property type="protein sequence ID" value="SEG88182.1"/>
    <property type="molecule type" value="Genomic_DNA"/>
</dbReference>
<evidence type="ECO:0000313" key="3">
    <source>
        <dbReference type="Proteomes" id="UP000199690"/>
    </source>
</evidence>
<name>A0A1H6DS34_9PSEU</name>
<sequence length="82" mass="9148">MTEAIPREIDARLAEFVRSQWRDDSTLVEVGIDSLTAVRIVVGLLPDDDAEIDAARLGGIRTVGQFRQWLRDLLSEQAGVVR</sequence>
<accession>A0A1H6DS34</accession>
<dbReference type="Proteomes" id="UP000236729">
    <property type="component" value="Unassembled WGS sequence"/>
</dbReference>
<evidence type="ECO:0000313" key="2">
    <source>
        <dbReference type="EMBL" id="SFE02645.1"/>
    </source>
</evidence>
<keyword evidence="3" id="KW-1185">Reference proteome</keyword>
<evidence type="ECO:0000313" key="1">
    <source>
        <dbReference type="EMBL" id="SEG88182.1"/>
    </source>
</evidence>
<dbReference type="SMR" id="A0A1H6DS34"/>
<gene>
    <name evidence="1" type="ORF">SAMN02982929_04914</name>
    <name evidence="2" type="ORF">SAMN05216506_108114</name>
</gene>
<organism evidence="1 4">
    <name type="scientific">Saccharopolyspora kobensis</name>
    <dbReference type="NCBI Taxonomy" id="146035"/>
    <lineage>
        <taxon>Bacteria</taxon>
        <taxon>Bacillati</taxon>
        <taxon>Actinomycetota</taxon>
        <taxon>Actinomycetes</taxon>
        <taxon>Pseudonocardiales</taxon>
        <taxon>Pseudonocardiaceae</taxon>
        <taxon>Saccharopolyspora</taxon>
    </lineage>
</organism>
<dbReference type="RefSeq" id="WP_093354838.1">
    <property type="nucleotide sequence ID" value="NZ_FNVB01000007.1"/>
</dbReference>
<proteinExistence type="predicted"/>
<reference evidence="3 4" key="2">
    <citation type="submission" date="2016-10" db="EMBL/GenBank/DDBJ databases">
        <authorList>
            <person name="Varghese N."/>
            <person name="Submissions S."/>
        </authorList>
    </citation>
    <scope>NUCLEOTIDE SEQUENCE [LARGE SCALE GENOMIC DNA]</scope>
    <source>
        <strain evidence="4">ATCC 20501</strain>
        <strain evidence="2 3">CGMCC 4.3529</strain>
    </source>
</reference>
<protein>
    <recommendedName>
        <fullName evidence="5">Acyl carrier protein</fullName>
    </recommendedName>
</protein>
<accession>A0A1I1X5E9</accession>
<dbReference type="InterPro" id="IPR006162">
    <property type="entry name" value="Ppantetheine_attach_site"/>
</dbReference>
<dbReference type="PROSITE" id="PS00012">
    <property type="entry name" value="PHOSPHOPANTETHEINE"/>
    <property type="match status" value="1"/>
</dbReference>
<dbReference type="Gene3D" id="1.10.1200.10">
    <property type="entry name" value="ACP-like"/>
    <property type="match status" value="1"/>
</dbReference>
<dbReference type="Proteomes" id="UP000199690">
    <property type="component" value="Unassembled WGS sequence"/>
</dbReference>
<dbReference type="AlphaFoldDB" id="A0A1H6DS34"/>
<evidence type="ECO:0000313" key="4">
    <source>
        <dbReference type="Proteomes" id="UP000236729"/>
    </source>
</evidence>
<dbReference type="SUPFAM" id="SSF47336">
    <property type="entry name" value="ACP-like"/>
    <property type="match status" value="1"/>
</dbReference>
<evidence type="ECO:0008006" key="5">
    <source>
        <dbReference type="Google" id="ProtNLM"/>
    </source>
</evidence>
<dbReference type="EMBL" id="FOME01000008">
    <property type="protein sequence ID" value="SFE02645.1"/>
    <property type="molecule type" value="Genomic_DNA"/>
</dbReference>
<reference evidence="1" key="1">
    <citation type="submission" date="2016-10" db="EMBL/GenBank/DDBJ databases">
        <authorList>
            <person name="de Groot N.N."/>
        </authorList>
    </citation>
    <scope>NUCLEOTIDE SEQUENCE [LARGE SCALE GENOMIC DNA]</scope>
    <source>
        <strain evidence="1">ATCC 20501</strain>
    </source>
</reference>
<dbReference type="InterPro" id="IPR036736">
    <property type="entry name" value="ACP-like_sf"/>
</dbReference>